<sequence length="561" mass="64840">MQQTEQAWELIKQEINEGRINRLQLSSILNKLSLKERKNILKLACNLISRSLKQNEVSLSEIYICGKKMQKRLSTVLSVLNIQPGQEKHLSKLPIYATVKKAVLRLAEEKAENEISEIAKDVTSAIRSGLPANKNNNLKVQILLLKRIGRMANVEKEVLSAYREEMPYFIAEIKSVYGSENVETAQEKIEYLKKIPGFLCWVGVEALPSEIKRKIQVQVGNTLFMENVLTERDILLLLRENSANVLSELLQFRADQPSKLKIRDIFIKALEEYINKSNAFDGLMQVRLIQWPPPVDRKIKKMTRKILKTNIKKSPNEYSKLLIEKIKKEVTEKLPKEEVPFLRVIADEVSSTDYFENNLVIMLVDELLKGAPVEQVKNSIRIVRSKWKYALKRRVDELINDFVETETLQDGKISLIRTNSFRWPKSIKSLNIPGIPELSEIKREIEKSKRRKKIRIDWVDTLSVVEIQINSGSAILTLPQYWIILKLCDTRSVLISDVKSAIVTYKEQISPLLRQSIVEMSKDSLCIEPGTNFNNESAWTDLLPEFIEKEKEVREEKRNFL</sequence>
<feature type="non-terminal residue" evidence="1">
    <location>
        <position position="1"/>
    </location>
</feature>
<organism evidence="1 2">
    <name type="scientific">Nematocida parisii (strain ERTm3)</name>
    <name type="common">Nematode killer fungus</name>
    <dbReference type="NCBI Taxonomy" id="935791"/>
    <lineage>
        <taxon>Eukaryota</taxon>
        <taxon>Fungi</taxon>
        <taxon>Fungi incertae sedis</taxon>
        <taxon>Microsporidia</taxon>
        <taxon>Nematocida</taxon>
    </lineage>
</organism>
<reference evidence="1" key="1">
    <citation type="submission" date="2011-01" db="EMBL/GenBank/DDBJ databases">
        <title>The Genome Sequence of Nematocida parisii strain ERTm3.</title>
        <authorList>
            <consortium name="The Broad Institute Genome Sequencing Platform"/>
            <consortium name="The Broad Institute Genome Sequencing Center for Infectious Disease"/>
            <person name="Cuomo C."/>
            <person name="Troemel E."/>
            <person name="Young S.K."/>
            <person name="Zeng Q."/>
            <person name="Gargeya S."/>
            <person name="Fitzgerald M."/>
            <person name="Haas B."/>
            <person name="Abouelleil A."/>
            <person name="Alvarado L."/>
            <person name="Arachchi H.M."/>
            <person name="Berlin A."/>
            <person name="Chapman S.B."/>
            <person name="Gearin G."/>
            <person name="Goldberg J."/>
            <person name="Griggs A."/>
            <person name="Gujja S."/>
            <person name="Hansen M."/>
            <person name="Heiman D."/>
            <person name="Howarth C."/>
            <person name="Larimer J."/>
            <person name="Lui A."/>
            <person name="MacDonald P.J.P."/>
            <person name="McCowen C."/>
            <person name="Montmayeur A."/>
            <person name="Murphy C."/>
            <person name="Neiman D."/>
            <person name="Pearson M."/>
            <person name="Priest M."/>
            <person name="Roberts A."/>
            <person name="Saif S."/>
            <person name="Shea T."/>
            <person name="Sisk P."/>
            <person name="Stolte C."/>
            <person name="Sykes S."/>
            <person name="Wortman J."/>
            <person name="Nusbaum C."/>
            <person name="Birren B."/>
        </authorList>
    </citation>
    <scope>NUCLEOTIDE SEQUENCE</scope>
    <source>
        <strain evidence="1">ERTm3</strain>
    </source>
</reference>
<dbReference type="InParanoid" id="I3EFM5"/>
<dbReference type="InterPro" id="IPR036317">
    <property type="entry name" value="Cullin_homology_sf"/>
</dbReference>
<evidence type="ECO:0000313" key="2">
    <source>
        <dbReference type="Proteomes" id="UP000002872"/>
    </source>
</evidence>
<name>I3EFM5_NEMP3</name>
<dbReference type="HOGENOM" id="CLU_485785_0_0_1"/>
<dbReference type="VEuPathDB" id="MicrosporidiaDB:NEQG_01466"/>
<dbReference type="OMA" id="TNSFRWP"/>
<dbReference type="AlphaFoldDB" id="I3EFM5"/>
<gene>
    <name evidence="1" type="ORF">NEQG_01466</name>
</gene>
<accession>I3EFM5</accession>
<protein>
    <submittedName>
        <fullName evidence="1">Uncharacterized protein</fullName>
    </submittedName>
</protein>
<dbReference type="OrthoDB" id="2195955at2759"/>
<keyword evidence="2" id="KW-1185">Reference proteome</keyword>
<evidence type="ECO:0000313" key="1">
    <source>
        <dbReference type="EMBL" id="EIJ88022.1"/>
    </source>
</evidence>
<dbReference type="Proteomes" id="UP000002872">
    <property type="component" value="Unassembled WGS sequence"/>
</dbReference>
<proteinExistence type="predicted"/>
<dbReference type="EMBL" id="GL870879">
    <property type="protein sequence ID" value="EIJ88022.1"/>
    <property type="molecule type" value="Genomic_DNA"/>
</dbReference>
<dbReference type="SUPFAM" id="SSF75632">
    <property type="entry name" value="Cullin homology domain"/>
    <property type="match status" value="1"/>
</dbReference>